<gene>
    <name evidence="1" type="ORF">CO674_35415</name>
</gene>
<reference evidence="1 2" key="1">
    <citation type="submission" date="2017-09" db="EMBL/GenBank/DDBJ databases">
        <title>Comparative genomics of rhizobia isolated from Phaseolus vulgaris in China.</title>
        <authorList>
            <person name="Tong W."/>
        </authorList>
    </citation>
    <scope>NUCLEOTIDE SEQUENCE [LARGE SCALE GENOMIC DNA]</scope>
    <source>
        <strain evidence="1 2">FH14</strain>
    </source>
</reference>
<proteinExistence type="predicted"/>
<protein>
    <submittedName>
        <fullName evidence="1">Uncharacterized protein</fullName>
    </submittedName>
</protein>
<dbReference type="Proteomes" id="UP000219914">
    <property type="component" value="Unassembled WGS sequence"/>
</dbReference>
<comment type="caution">
    <text evidence="1">The sequence shown here is derived from an EMBL/GenBank/DDBJ whole genome shotgun (WGS) entry which is preliminary data.</text>
</comment>
<evidence type="ECO:0000313" key="1">
    <source>
        <dbReference type="EMBL" id="PDT19034.1"/>
    </source>
</evidence>
<organism evidence="1 2">
    <name type="scientific">Rhizobium hidalgonense</name>
    <dbReference type="NCBI Taxonomy" id="1538159"/>
    <lineage>
        <taxon>Bacteria</taxon>
        <taxon>Pseudomonadati</taxon>
        <taxon>Pseudomonadota</taxon>
        <taxon>Alphaproteobacteria</taxon>
        <taxon>Hyphomicrobiales</taxon>
        <taxon>Rhizobiaceae</taxon>
        <taxon>Rhizobium/Agrobacterium group</taxon>
        <taxon>Rhizobium</taxon>
    </lineage>
</organism>
<dbReference type="EMBL" id="NWSY01000081">
    <property type="protein sequence ID" value="PDT19034.1"/>
    <property type="molecule type" value="Genomic_DNA"/>
</dbReference>
<sequence length="266" mass="29639">MSRTSRGLHAVFAFNNFQTFDQAGQQFYGSFKFTLITRERFLEVDGIMLIVRGIGNVLLVKNHVTSELISRVADIFDQFIKITSCDAVEQVDPFFELPALQNGFQLEESVKVSVRNSAEPAPIDIETGRDSVLEVLKVFQISGDILEVVDLWMQSTSQPQSLRSKLKLDEFPMPSFALAVGLLHCSNSNCGGEHCGQPRYQCLKVVDDFSPTVAAAPSIYRSWFAEDDRYNDGSMTTIAIAPANFSRFVFILLPLPSLVRGNSSHD</sequence>
<name>A0ABX4JHQ9_9HYPH</name>
<keyword evidence="2" id="KW-1185">Reference proteome</keyword>
<accession>A0ABX4JHQ9</accession>
<evidence type="ECO:0000313" key="2">
    <source>
        <dbReference type="Proteomes" id="UP000219914"/>
    </source>
</evidence>